<proteinExistence type="predicted"/>
<dbReference type="NCBIfam" id="TIGR02567">
    <property type="entry name" value="YscW"/>
    <property type="match status" value="1"/>
</dbReference>
<evidence type="ECO:0000313" key="1">
    <source>
        <dbReference type="EMBL" id="AAS58554.1"/>
    </source>
</evidence>
<accession>A0A3G5L1K4</accession>
<sequence length="131" mass="14712">MSRIIALIISFLLVGCATPPMPAQRIVGEVRMSRPLSRIAHIDVSMFGLYEGKVREVQRTHFETGNLPLFFSIKLNPAQRGEGELYLRSTLSFPERGVQAVAQQKLTGKNKVVLQMIPKTCYPNCQLPNTR</sequence>
<dbReference type="KEGG" id="ypl:CH46_4357"/>
<evidence type="ECO:0000313" key="3">
    <source>
        <dbReference type="Proteomes" id="UP000001019"/>
    </source>
</evidence>
<geneLocation type="plasmid" evidence="1 3">
    <name>pCD1</name>
</geneLocation>
<organism evidence="1 3">
    <name type="scientific">Yersinia pestis</name>
    <dbReference type="NCBI Taxonomy" id="632"/>
    <lineage>
        <taxon>Bacteria</taxon>
        <taxon>Pseudomonadati</taxon>
        <taxon>Pseudomonadota</taxon>
        <taxon>Gammaproteobacteria</taxon>
        <taxon>Enterobacterales</taxon>
        <taxon>Yersiniaceae</taxon>
        <taxon>Yersinia</taxon>
    </lineage>
</organism>
<reference evidence="1" key="2">
    <citation type="journal article" date="2004" name="J. Bacteriol.">
        <title>Genetics of metabolic variations between Yersinia pestis biovars and the proposal of a new biovar, microtus.</title>
        <authorList>
            <person name="Zhou D."/>
            <person name="Tong Z."/>
            <person name="Song Y."/>
            <person name="Han Y."/>
            <person name="Pei D."/>
            <person name="Pang X."/>
            <person name="Zhai J."/>
            <person name="Li M."/>
            <person name="Cui B."/>
            <person name="Qi Z."/>
            <person name="Jin L."/>
            <person name="Dai R."/>
            <person name="Du Z."/>
            <person name="Wang J."/>
            <person name="Guo Z."/>
            <person name="Wang J."/>
            <person name="Huang P."/>
            <person name="Yang R."/>
        </authorList>
    </citation>
    <scope>NUCLEOTIDE SEQUENCE</scope>
    <source>
        <strain evidence="1">91001</strain>
    </source>
</reference>
<gene>
    <name evidence="1" type="primary">virG</name>
    <name evidence="1" type="ordered locus">YP_pCD35</name>
    <name evidence="2" type="ORF">NCTC5923_04291</name>
</gene>
<protein>
    <submittedName>
        <fullName evidence="2">Type III secretion effector targeting lipoprotein</fullName>
    </submittedName>
    <submittedName>
        <fullName evidence="1">Yop targeting lipoprotein VirG</fullName>
    </submittedName>
</protein>
<keyword evidence="1" id="KW-0449">Lipoprotein</keyword>
<dbReference type="EMBL" id="UAVH01000010">
    <property type="protein sequence ID" value="SQA49091.1"/>
    <property type="molecule type" value="Genomic_DNA"/>
</dbReference>
<dbReference type="InterPro" id="IPR039366">
    <property type="entry name" value="Pilotin"/>
</dbReference>
<dbReference type="PROSITE" id="PS51257">
    <property type="entry name" value="PROKAR_LIPOPROTEIN"/>
    <property type="match status" value="1"/>
</dbReference>
<dbReference type="Pfam" id="PF09619">
    <property type="entry name" value="YscW"/>
    <property type="match status" value="1"/>
</dbReference>
<dbReference type="KEGG" id="ypm:YP_pCD35"/>
<dbReference type="Proteomes" id="UP000001019">
    <property type="component" value="Plasmid pCD1"/>
</dbReference>
<evidence type="ECO:0000313" key="4">
    <source>
        <dbReference type="Proteomes" id="UP000251879"/>
    </source>
</evidence>
<keyword evidence="1" id="KW-0614">Plasmid</keyword>
<dbReference type="OMA" id="LPCYPEC"/>
<dbReference type="KEGG" id="ypv:BZ15_4403"/>
<reference evidence="2 4" key="3">
    <citation type="submission" date="2018-06" db="EMBL/GenBank/DDBJ databases">
        <authorList>
            <consortium name="Pathogen Informatics"/>
            <person name="Doyle S."/>
        </authorList>
    </citation>
    <scope>NUCLEOTIDE SEQUENCE [LARGE SCALE GENOMIC DNA]</scope>
    <source>
        <strain evidence="2 4">NCTC5923</strain>
    </source>
</reference>
<dbReference type="EMBL" id="AE017043">
    <property type="protein sequence ID" value="AAS58554.1"/>
    <property type="molecule type" value="Genomic_DNA"/>
</dbReference>
<dbReference type="AlphaFoldDB" id="A0A3G5L1K4"/>
<dbReference type="KEGG" id="ypw:CH59_4397"/>
<dbReference type="Proteomes" id="UP000251879">
    <property type="component" value="Unassembled WGS sequence"/>
</dbReference>
<evidence type="ECO:0000313" key="2">
    <source>
        <dbReference type="EMBL" id="SQA49091.1"/>
    </source>
</evidence>
<dbReference type="RefSeq" id="WP_002222527.1">
    <property type="nucleotide sequence ID" value="NC_004836.1"/>
</dbReference>
<dbReference type="InterPro" id="IPR053740">
    <property type="entry name" value="T3SS_Pilotin"/>
</dbReference>
<dbReference type="Gene3D" id="2.60.40.2990">
    <property type="match status" value="1"/>
</dbReference>
<name>A0A3G5L1K4_YERPE</name>
<reference evidence="1 3" key="1">
    <citation type="journal article" date="2004" name="DNA Res.">
        <title>Complete genome sequence of Yersinia pestis strain 91001, an isolate avirulent to humans.</title>
        <authorList>
            <person name="Song Y."/>
            <person name="Tong Z."/>
            <person name="Wang J."/>
            <person name="Wang L."/>
            <person name="Guo Z."/>
            <person name="Han Y."/>
            <person name="Zhang J."/>
            <person name="Pei D."/>
            <person name="Zhou D."/>
            <person name="Qin H."/>
            <person name="Pang X."/>
            <person name="Han Y."/>
            <person name="Zhai J."/>
            <person name="Li M."/>
            <person name="Cui B."/>
            <person name="Qi Z."/>
            <person name="Jin L."/>
            <person name="Dai R."/>
            <person name="Chen F."/>
            <person name="Li S."/>
            <person name="Ye C."/>
            <person name="Du Z."/>
            <person name="Lin W."/>
            <person name="Wang J."/>
            <person name="Yu J."/>
            <person name="Yang H."/>
            <person name="Wang J."/>
            <person name="Huang P."/>
            <person name="Yang R."/>
        </authorList>
    </citation>
    <scope>NUCLEOTIDE SEQUENCE [LARGE SCALE GENOMIC DNA]</scope>
    <source>
        <strain evidence="1">91001</strain>
        <strain evidence="3">91001 / Biovar Mediaevalis</strain>
        <plasmid evidence="3">Plasmid pCD1</plasmid>
    </source>
</reference>